<name>A0A6H1ZXI5_9ZZZZ</name>
<protein>
    <submittedName>
        <fullName evidence="2">Uncharacterized protein</fullName>
    </submittedName>
</protein>
<evidence type="ECO:0000313" key="2">
    <source>
        <dbReference type="EMBL" id="QJA51920.1"/>
    </source>
</evidence>
<dbReference type="EMBL" id="MT144298">
    <property type="protein sequence ID" value="QJA51920.1"/>
    <property type="molecule type" value="Genomic_DNA"/>
</dbReference>
<organism evidence="2">
    <name type="scientific">viral metagenome</name>
    <dbReference type="NCBI Taxonomy" id="1070528"/>
    <lineage>
        <taxon>unclassified sequences</taxon>
        <taxon>metagenomes</taxon>
        <taxon>organismal metagenomes</taxon>
    </lineage>
</organism>
<evidence type="ECO:0000256" key="1">
    <source>
        <dbReference type="SAM" id="MobiDB-lite"/>
    </source>
</evidence>
<gene>
    <name evidence="2" type="ORF">TM448A02367_0010</name>
</gene>
<accession>A0A6H1ZXI5</accession>
<proteinExistence type="predicted"/>
<reference evidence="2" key="1">
    <citation type="submission" date="2020-03" db="EMBL/GenBank/DDBJ databases">
        <title>The deep terrestrial virosphere.</title>
        <authorList>
            <person name="Holmfeldt K."/>
            <person name="Nilsson E."/>
            <person name="Simone D."/>
            <person name="Lopez-Fernandez M."/>
            <person name="Wu X."/>
            <person name="de Brujin I."/>
            <person name="Lundin D."/>
            <person name="Andersson A."/>
            <person name="Bertilsson S."/>
            <person name="Dopson M."/>
        </authorList>
    </citation>
    <scope>NUCLEOTIDE SEQUENCE</scope>
    <source>
        <strain evidence="2">TM448A02367</strain>
    </source>
</reference>
<feature type="region of interest" description="Disordered" evidence="1">
    <location>
        <begin position="239"/>
        <end position="267"/>
    </location>
</feature>
<feature type="compositionally biased region" description="Polar residues" evidence="1">
    <location>
        <begin position="239"/>
        <end position="251"/>
    </location>
</feature>
<dbReference type="AlphaFoldDB" id="A0A6H1ZXI5"/>
<feature type="compositionally biased region" description="Basic and acidic residues" evidence="1">
    <location>
        <begin position="13"/>
        <end position="24"/>
    </location>
</feature>
<sequence>MGRPKGSKNRSTIAREREQMEELKNPTGQSGPKGEPDPEALKAIEAANRLPEGAVVVEEAEAQPKEEPKALPANGDLAALLKLMTQPDVAAAVVAAASQSPQGRAMLGIPADRAQASGEGRMDYKRPALRVMGGVEVEHDPSFQPHPPGYIKMYVRADGALTDYPGPHYELRKTTVARKDDQGRQIVVNGEAAYEERAVKALIDPGAAQDSAGRPVKSEVYKKWLDLWYECRGRRMGSNVVSEPSATTTTGAPAVALTADESPIVRA</sequence>
<feature type="region of interest" description="Disordered" evidence="1">
    <location>
        <begin position="1"/>
        <end position="40"/>
    </location>
</feature>